<gene>
    <name evidence="2" type="ORF">GN244_ATG03389</name>
</gene>
<sequence length="1525" mass="169357">MAPTRRIFPRKDSTLDRAINVGVSLPSFNFVETRPSRRRRDDSRSVTTPGLPRINGAYENQTQPVSVDLDEVLYATVSRRAEQFEDPLMPLETKMARTWQALLRHSESGRFGNPKAGPVNPICTALCLEATEQILAACGASALLRNVLVGGLANSIYAEYDPDHKFEKQQQYADVVGRQGKKILAQDEEIVKLTKLREHAEQHVFDQLSAAGVGQLLQQMDLSRRVSAVAEILTPVLDDELLLVVWNATATTQASANQLLPSQASDDAEMNTSQEKMSWKETRKRGAALASRVLQERVRLVILVWQRLSPEEKNLAYKALDPSISATQAATTLKSVLHALEETYVSELIHHQRQLSRRNLNLASQLGIINESGPDQTPASGRHLALAPTTPRALGKLRVHRARSRSLLLTGDAADSTLAAVESKTSIPQVLLGALVPSSPGHGRLSQIHISSNQGRSRPVSSGILPEQLLASHTDVLRTCEDVFDLLCEVEQQQVAALERHNGVHGVNCEEIEERILVQARVKLRDLLCTYMEPSEPIQERYHRCEEAREKRQELESGRSDDERKLTELVRAIISGQRRNPELLVNVVNRSPETLLSAMSLNAGMLLFSIVKFPDLVKRFLSLDAKACDFLDALVQRHRGVQLLWRPPGGIYSHDSFLPTTKTRKVSVATEELALALPTGGSLEQGTMLLLEWFTSHLNDLTEALLEHPKPLQLLFTKMHQRGDVSAFYQMMLLLQQTPGVQNFISRASVGTLERLALEDQTAVLAVLREIFQCRKNSSENGGDSPTSRANRDLLHELQASPHLLTCLSSMDPNVIQEVFLGNVDAWGPFFVDMVASSDFLLRQSLVQRTNHVEGGDTLLRLLTVVIDGTTAALDLEALDRALSAPDVEQEKQRLASARRKEHQCIYLRGRCTVFRAVIAPQIAIVGYNPRRFLCQSGMGNSCATTTTASSSPDRSSKENKSGRTLLRPRAKRTAPSALTRKRHPRSEGGGFQAPISSGDSSTSEKILLARGGEVPPMWQLYLRAHTALQSREDTDGTLDTLPALSKARTKALVLDIWLEFLKVDHLQLETASLWSVAPFVCDYLVARYNAPAAVGARLENLLNGLLAFQDDSRVAFFASVCGLGEVKTSDAYESGPPSYDVFLYYMHALAHLFYGQMKIFQSGKRLDETANGSCPIDVQHAVTVTNTLFAFSLPESALRALCAEIEGLPRIRAAGIAGVTDIPVSTTSDGEYPVDFIDDTDDKTRFVELDDVMSVLLKQWTAKTHQTEERYRQAFASNDLGGDRIGLDEFIKIVTGVTAGRIAARECRLVFSDAGQEFMNLDMFLRVTRAYQLRVFDTHLPEVSLDERDLQDLRLSAGRANIASTQREVEDLARYWRSVRSDVVHQLEAAHQKKTTKALLKNQSALIEKLVANTPLLQQQLQIQQPYAKRLATSSAHTAALQEKLDRVWHEVRTCVAMLHRAKLTQHYLSGLFIRSNMLRWIRQARKRASEEEKRLTSRLSSPLLPSGSGVSKSGSVQSITSQP</sequence>
<feature type="compositionally biased region" description="Low complexity" evidence="1">
    <location>
        <begin position="1499"/>
        <end position="1518"/>
    </location>
</feature>
<dbReference type="Proteomes" id="UP000602510">
    <property type="component" value="Unassembled WGS sequence"/>
</dbReference>
<feature type="region of interest" description="Disordered" evidence="1">
    <location>
        <begin position="34"/>
        <end position="57"/>
    </location>
</feature>
<accession>A0A833WNT0</accession>
<proteinExistence type="predicted"/>
<evidence type="ECO:0000313" key="2">
    <source>
        <dbReference type="EMBL" id="KAF4044300.1"/>
    </source>
</evidence>
<comment type="caution">
    <text evidence="2">The sequence shown here is derived from an EMBL/GenBank/DDBJ whole genome shotgun (WGS) entry which is preliminary data.</text>
</comment>
<keyword evidence="3" id="KW-1185">Reference proteome</keyword>
<evidence type="ECO:0000256" key="1">
    <source>
        <dbReference type="SAM" id="MobiDB-lite"/>
    </source>
</evidence>
<reference evidence="2" key="1">
    <citation type="submission" date="2020-04" db="EMBL/GenBank/DDBJ databases">
        <title>Hybrid Assembly of Korean Phytophthora infestans isolates.</title>
        <authorList>
            <person name="Prokchorchik M."/>
            <person name="Lee Y."/>
            <person name="Seo J."/>
            <person name="Cho J.-H."/>
            <person name="Park Y.-E."/>
            <person name="Jang D.-C."/>
            <person name="Im J.-S."/>
            <person name="Choi J.-G."/>
            <person name="Park H.-J."/>
            <person name="Lee G.-B."/>
            <person name="Lee Y.-G."/>
            <person name="Hong S.-Y."/>
            <person name="Cho K."/>
            <person name="Sohn K.H."/>
        </authorList>
    </citation>
    <scope>NUCLEOTIDE SEQUENCE</scope>
    <source>
        <strain evidence="2">KR_1_A1</strain>
    </source>
</reference>
<dbReference type="EMBL" id="WSZM01000073">
    <property type="protein sequence ID" value="KAF4044300.1"/>
    <property type="molecule type" value="Genomic_DNA"/>
</dbReference>
<feature type="region of interest" description="Disordered" evidence="1">
    <location>
        <begin position="944"/>
        <end position="1001"/>
    </location>
</feature>
<name>A0A833WNT0_PHYIN</name>
<feature type="region of interest" description="Disordered" evidence="1">
    <location>
        <begin position="1493"/>
        <end position="1525"/>
    </location>
</feature>
<protein>
    <submittedName>
        <fullName evidence="2">Uncharacterized protein</fullName>
    </submittedName>
</protein>
<evidence type="ECO:0000313" key="3">
    <source>
        <dbReference type="Proteomes" id="UP000602510"/>
    </source>
</evidence>
<organism evidence="2 3">
    <name type="scientific">Phytophthora infestans</name>
    <name type="common">Potato late blight agent</name>
    <name type="synonym">Botrytis infestans</name>
    <dbReference type="NCBI Taxonomy" id="4787"/>
    <lineage>
        <taxon>Eukaryota</taxon>
        <taxon>Sar</taxon>
        <taxon>Stramenopiles</taxon>
        <taxon>Oomycota</taxon>
        <taxon>Peronosporomycetes</taxon>
        <taxon>Peronosporales</taxon>
        <taxon>Peronosporaceae</taxon>
        <taxon>Phytophthora</taxon>
    </lineage>
</organism>